<proteinExistence type="predicted"/>
<dbReference type="Proteomes" id="UP000279972">
    <property type="component" value="Chromosome"/>
</dbReference>
<name>A0A3G6RKL2_CHRLC</name>
<reference evidence="3 4" key="1">
    <citation type="submission" date="2018-01" db="EMBL/GenBank/DDBJ databases">
        <title>Draft genome sequences of Chryseobacterium lactis NCTC11390, Chryseobacterium oncorhynchi 701B-08, and Chryseobacterium viscerum 687B-08.</title>
        <authorList>
            <person name="Jeong J.-J."/>
            <person name="Lee Y.J."/>
            <person name="Park B."/>
            <person name="Choi I.-G."/>
            <person name="Kim K.D."/>
        </authorList>
    </citation>
    <scope>NUCLEOTIDE SEQUENCE [LARGE SCALE GENOMIC DNA]</scope>
    <source>
        <strain evidence="3 4">NCTC11390</strain>
    </source>
</reference>
<dbReference type="KEGG" id="clac:EG342_22010"/>
<protein>
    <recommendedName>
        <fullName evidence="6">C1q domain-containing protein</fullName>
    </recommendedName>
</protein>
<feature type="chain" id="PRO_5044593788" description="C1q domain-containing protein" evidence="1">
    <location>
        <begin position="23"/>
        <end position="370"/>
    </location>
</feature>
<evidence type="ECO:0000313" key="5">
    <source>
        <dbReference type="Proteomes" id="UP000279972"/>
    </source>
</evidence>
<gene>
    <name evidence="3" type="ORF">C1637_06040</name>
    <name evidence="2" type="ORF">EG342_22010</name>
</gene>
<dbReference type="RefSeq" id="WP_103289923.1">
    <property type="nucleotide sequence ID" value="NZ_CP033924.1"/>
</dbReference>
<evidence type="ECO:0000313" key="2">
    <source>
        <dbReference type="EMBL" id="AZA84400.1"/>
    </source>
</evidence>
<feature type="signal peptide" evidence="1">
    <location>
        <begin position="1"/>
        <end position="22"/>
    </location>
</feature>
<evidence type="ECO:0000313" key="4">
    <source>
        <dbReference type="Proteomes" id="UP000236262"/>
    </source>
</evidence>
<keyword evidence="5" id="KW-1185">Reference proteome</keyword>
<dbReference type="Proteomes" id="UP000236262">
    <property type="component" value="Unassembled WGS sequence"/>
</dbReference>
<dbReference type="EMBL" id="CP033924">
    <property type="protein sequence ID" value="AZA84400.1"/>
    <property type="molecule type" value="Genomic_DNA"/>
</dbReference>
<evidence type="ECO:0000256" key="1">
    <source>
        <dbReference type="SAM" id="SignalP"/>
    </source>
</evidence>
<accession>A0A3G6RKL2</accession>
<sequence length="370" mass="38879">MFKISTKLFFAIMALSPVIAFAQARNIGVNTANPGSTMDINGSLAANYNAVNTPSYNLTSSDFHVSYNGTANGTFNLPSSINGAGNFKGRIYRIKNNTNFTITVNAAVPETINGNTSISVPANQSVELINTGLTGANSTWDDKGNNNITASNGLNVSGTDIKLGGTLLQPTNIATAGNNLSVNGTGKFLVGTNTVPTGASNAKVVIDNGNTNGALQIKDGTEQLGYVLTSDTNGLATWSSTVTTAFANNWTPYTGTLVNPYTGATGGGGLNTGIQVTIPAKGWYFFRCGVAINSDCNDYFFYINGVGDVWRSYCGSNTAAFMFPRDQNRVLYFAAPGTYTVLAGKTNGVVPATFNGGNPTFYLDFVKFQN</sequence>
<dbReference type="OrthoDB" id="1218874at2"/>
<dbReference type="AlphaFoldDB" id="A0A3G6RKL2"/>
<keyword evidence="1" id="KW-0732">Signal</keyword>
<organism evidence="3 4">
    <name type="scientific">Chryseobacterium lactis</name>
    <dbReference type="NCBI Taxonomy" id="1241981"/>
    <lineage>
        <taxon>Bacteria</taxon>
        <taxon>Pseudomonadati</taxon>
        <taxon>Bacteroidota</taxon>
        <taxon>Flavobacteriia</taxon>
        <taxon>Flavobacteriales</taxon>
        <taxon>Weeksellaceae</taxon>
        <taxon>Chryseobacterium group</taxon>
        <taxon>Chryseobacterium</taxon>
    </lineage>
</organism>
<dbReference type="EMBL" id="PPEH01000002">
    <property type="protein sequence ID" value="PNW14519.1"/>
    <property type="molecule type" value="Genomic_DNA"/>
</dbReference>
<evidence type="ECO:0000313" key="3">
    <source>
        <dbReference type="EMBL" id="PNW14519.1"/>
    </source>
</evidence>
<evidence type="ECO:0008006" key="6">
    <source>
        <dbReference type="Google" id="ProtNLM"/>
    </source>
</evidence>
<reference evidence="2 5" key="2">
    <citation type="submission" date="2018-11" db="EMBL/GenBank/DDBJ databases">
        <title>Proposal to divide the Flavobacteriaceae and reorganize its genera based on Amino Acid Identity values calculated from whole genome sequences.</title>
        <authorList>
            <person name="Nicholson A.C."/>
            <person name="Gulvik C.A."/>
            <person name="Whitney A.M."/>
            <person name="Humrighouse B.W."/>
            <person name="Bell M."/>
            <person name="Holmes B."/>
            <person name="Steigerwalt A.G."/>
            <person name="Villarma A."/>
            <person name="Sheth M."/>
            <person name="Batra D."/>
            <person name="Pryor J."/>
            <person name="Bernardet J.-F."/>
            <person name="Hugo C."/>
            <person name="Kampfer P."/>
            <person name="Newman J."/>
            <person name="McQuiston J.R."/>
        </authorList>
    </citation>
    <scope>NUCLEOTIDE SEQUENCE [LARGE SCALE GENOMIC DNA]</scope>
    <source>
        <strain evidence="2 5">KC_1864</strain>
    </source>
</reference>